<keyword evidence="2" id="KW-1185">Reference proteome</keyword>
<protein>
    <submittedName>
        <fullName evidence="1">Uncharacterized protein</fullName>
    </submittedName>
</protein>
<dbReference type="GeneID" id="14882574"/>
<dbReference type="KEGG" id="eiv:EIN_000340"/>
<dbReference type="AlphaFoldDB" id="L7FJ90"/>
<sequence>MSTFIINTLKNVNLESTKTHFSKRLKTSIRSIWSSNRTITKLWNNLIKQIVSFTIWTNKHNTTFFRVECFSVTIYYLIFYIDESFIKFLWSGFLNIINVNTEIVEFTANPLVHFFQTVSKKNSLYIIQMKALDSLCKNNNNLPFLLKIKAIYGRVFALAKCYTKSMSTFLSKEVLDYFLISIQFNLLKDINNILFSSTNDVTDIINKILNNVHNSLNEMFASIIQQNNSMKKESANMFKYNSFFYQAFSIPCIDPMEFSKTFHFCFK</sequence>
<evidence type="ECO:0000313" key="1">
    <source>
        <dbReference type="EMBL" id="ELP83601.1"/>
    </source>
</evidence>
<dbReference type="VEuPathDB" id="AmoebaDB:EIN_000340"/>
<dbReference type="EMBL" id="KB207260">
    <property type="protein sequence ID" value="ELP83601.1"/>
    <property type="molecule type" value="Genomic_DNA"/>
</dbReference>
<name>L7FJ90_ENTIV</name>
<dbReference type="RefSeq" id="XP_004182947.1">
    <property type="nucleotide sequence ID" value="XM_004182899.1"/>
</dbReference>
<evidence type="ECO:0000313" key="2">
    <source>
        <dbReference type="Proteomes" id="UP000014680"/>
    </source>
</evidence>
<dbReference type="Proteomes" id="UP000014680">
    <property type="component" value="Unassembled WGS sequence"/>
</dbReference>
<proteinExistence type="predicted"/>
<organism evidence="1 2">
    <name type="scientific">Entamoeba invadens IP1</name>
    <dbReference type="NCBI Taxonomy" id="370355"/>
    <lineage>
        <taxon>Eukaryota</taxon>
        <taxon>Amoebozoa</taxon>
        <taxon>Evosea</taxon>
        <taxon>Archamoebae</taxon>
        <taxon>Mastigamoebida</taxon>
        <taxon>Entamoebidae</taxon>
        <taxon>Entamoeba</taxon>
    </lineage>
</organism>
<gene>
    <name evidence="1" type="ORF">EIN_000340</name>
</gene>
<accession>L7FJ90</accession>
<reference evidence="1 2" key="1">
    <citation type="submission" date="2012-10" db="EMBL/GenBank/DDBJ databases">
        <authorList>
            <person name="Zafar N."/>
            <person name="Inman J."/>
            <person name="Hall N."/>
            <person name="Lorenzi H."/>
            <person name="Caler E."/>
        </authorList>
    </citation>
    <scope>NUCLEOTIDE SEQUENCE [LARGE SCALE GENOMIC DNA]</scope>
    <source>
        <strain evidence="1 2">IP1</strain>
    </source>
</reference>